<dbReference type="EMBL" id="MG011689">
    <property type="protein sequence ID" value="AVK75271.1"/>
    <property type="molecule type" value="Genomic_DNA"/>
</dbReference>
<dbReference type="InterPro" id="IPR052050">
    <property type="entry name" value="SecEffector_AnkRepeat"/>
</dbReference>
<dbReference type="RefSeq" id="YP_009483540.1">
    <property type="nucleotide sequence ID" value="NC_037667.1"/>
</dbReference>
<proteinExistence type="predicted"/>
<protein>
    <recommendedName>
        <fullName evidence="2">Ankyrin repeat domain containing protein</fullName>
    </recommendedName>
</protein>
<dbReference type="SUPFAM" id="SSF81383">
    <property type="entry name" value="F-box domain"/>
    <property type="match status" value="1"/>
</dbReference>
<evidence type="ECO:0000313" key="1">
    <source>
        <dbReference type="EMBL" id="AVK75271.1"/>
    </source>
</evidence>
<gene>
    <name evidence="1" type="ORF">pqer_cds_849</name>
</gene>
<accession>A0A2U7U9Z8</accession>
<dbReference type="GeneID" id="36844412"/>
<dbReference type="Proteomes" id="UP000248852">
    <property type="component" value="Segment"/>
</dbReference>
<dbReference type="PANTHER" id="PTHR46586">
    <property type="entry name" value="ANKYRIN REPEAT-CONTAINING PROTEIN"/>
    <property type="match status" value="1"/>
</dbReference>
<sequence>MDDDDIPVPDEILSMILAMVDPVNLVAARWVRKRWRLYAPAPLPLRRPYMAALAFCGYLEVAQWARANGCPWSDQVCVGFARCGRIDALHWAKNSGCPWDRRTHRETCAAVRGGHTETLEWLWLQGRPLQPHACTSAARGGHLATLQWLRARHCEWDQWTCAAAALGGHAEVIEWARSRGCPWDAWTCANLASVGALETLRWAMAEGCPWDYRVYAFAAENGHWDLIRAVRRGLLCGTRPAYLDHLDAADRARCEHLYRAFAFLCPKEAKAAAAALCNEG</sequence>
<name>A0A2U7U9Z8_9VIRU</name>
<organism evidence="1">
    <name type="scientific">Pandoravirus quercus</name>
    <dbReference type="NCBI Taxonomy" id="2107709"/>
    <lineage>
        <taxon>Viruses</taxon>
        <taxon>Pandoravirus</taxon>
    </lineage>
</organism>
<dbReference type="PANTHER" id="PTHR46586:SF3">
    <property type="entry name" value="ANKYRIN REPEAT-CONTAINING PROTEIN"/>
    <property type="match status" value="1"/>
</dbReference>
<reference evidence="1" key="1">
    <citation type="journal article" date="2018" name="Nat. Commun.">
        <title>Diversity and evolution of the emerging Pandoraviridae family.</title>
        <authorList>
            <person name="Legendre M."/>
            <person name="Fabre E."/>
            <person name="Poirot O."/>
            <person name="Jeudy S."/>
            <person name="Lartigue A."/>
            <person name="Alempic J.M."/>
            <person name="Beucher L."/>
            <person name="Philippe N."/>
            <person name="Bertaux L."/>
            <person name="Christo-Foroux E."/>
            <person name="Labadie K."/>
            <person name="Coute Y."/>
            <person name="Abergel C."/>
            <person name="Claverie J.M."/>
        </authorList>
    </citation>
    <scope>NUCLEOTIDE SEQUENCE [LARGE SCALE GENOMIC DNA]</scope>
    <source>
        <strain evidence="1">Quercus</strain>
    </source>
</reference>
<dbReference type="Gene3D" id="1.25.40.20">
    <property type="entry name" value="Ankyrin repeat-containing domain"/>
    <property type="match status" value="1"/>
</dbReference>
<dbReference type="KEGG" id="vg:36844412"/>
<dbReference type="InterPro" id="IPR036770">
    <property type="entry name" value="Ankyrin_rpt-contain_sf"/>
</dbReference>
<dbReference type="SUPFAM" id="SSF140860">
    <property type="entry name" value="Pseudo ankyrin repeat-like"/>
    <property type="match status" value="1"/>
</dbReference>
<evidence type="ECO:0008006" key="2">
    <source>
        <dbReference type="Google" id="ProtNLM"/>
    </source>
</evidence>
<dbReference type="InterPro" id="IPR036047">
    <property type="entry name" value="F-box-like_dom_sf"/>
</dbReference>